<proteinExistence type="predicted"/>
<evidence type="ECO:0000256" key="4">
    <source>
        <dbReference type="PROSITE-ProRule" id="PRU00335"/>
    </source>
</evidence>
<keyword evidence="2 4" id="KW-0238">DNA-binding</keyword>
<organism evidence="6 7">
    <name type="scientific">Aquimarina litoralis</name>
    <dbReference type="NCBI Taxonomy" id="584605"/>
    <lineage>
        <taxon>Bacteria</taxon>
        <taxon>Pseudomonadati</taxon>
        <taxon>Bacteroidota</taxon>
        <taxon>Flavobacteriia</taxon>
        <taxon>Flavobacteriales</taxon>
        <taxon>Flavobacteriaceae</taxon>
        <taxon>Aquimarina</taxon>
    </lineage>
</organism>
<dbReference type="InterPro" id="IPR009057">
    <property type="entry name" value="Homeodomain-like_sf"/>
</dbReference>
<dbReference type="PANTHER" id="PTHR47506">
    <property type="entry name" value="TRANSCRIPTIONAL REGULATORY PROTEIN"/>
    <property type="match status" value="1"/>
</dbReference>
<evidence type="ECO:0000313" key="7">
    <source>
        <dbReference type="Proteomes" id="UP001501758"/>
    </source>
</evidence>
<dbReference type="Proteomes" id="UP001501758">
    <property type="component" value="Unassembled WGS sequence"/>
</dbReference>
<dbReference type="InterPro" id="IPR054156">
    <property type="entry name" value="YxaF_TetR_C"/>
</dbReference>
<dbReference type="RefSeq" id="WP_343912213.1">
    <property type="nucleotide sequence ID" value="NZ_BAAAGE010000002.1"/>
</dbReference>
<name>A0ABN1IT17_9FLAO</name>
<evidence type="ECO:0000313" key="6">
    <source>
        <dbReference type="EMBL" id="GAA0720319.1"/>
    </source>
</evidence>
<reference evidence="6 7" key="1">
    <citation type="journal article" date="2019" name="Int. J. Syst. Evol. Microbiol.">
        <title>The Global Catalogue of Microorganisms (GCM) 10K type strain sequencing project: providing services to taxonomists for standard genome sequencing and annotation.</title>
        <authorList>
            <consortium name="The Broad Institute Genomics Platform"/>
            <consortium name="The Broad Institute Genome Sequencing Center for Infectious Disease"/>
            <person name="Wu L."/>
            <person name="Ma J."/>
        </authorList>
    </citation>
    <scope>NUCLEOTIDE SEQUENCE [LARGE SCALE GENOMIC DNA]</scope>
    <source>
        <strain evidence="6 7">JCM 15974</strain>
    </source>
</reference>
<dbReference type="SUPFAM" id="SSF48498">
    <property type="entry name" value="Tetracyclin repressor-like, C-terminal domain"/>
    <property type="match status" value="1"/>
</dbReference>
<dbReference type="InterPro" id="IPR001647">
    <property type="entry name" value="HTH_TetR"/>
</dbReference>
<dbReference type="SUPFAM" id="SSF46689">
    <property type="entry name" value="Homeodomain-like"/>
    <property type="match status" value="1"/>
</dbReference>
<evidence type="ECO:0000259" key="5">
    <source>
        <dbReference type="PROSITE" id="PS50977"/>
    </source>
</evidence>
<feature type="DNA-binding region" description="H-T-H motif" evidence="4">
    <location>
        <begin position="28"/>
        <end position="47"/>
    </location>
</feature>
<evidence type="ECO:0000256" key="2">
    <source>
        <dbReference type="ARBA" id="ARBA00023125"/>
    </source>
</evidence>
<keyword evidence="1" id="KW-0805">Transcription regulation</keyword>
<dbReference type="PANTHER" id="PTHR47506:SF7">
    <property type="entry name" value="TRANSCRIPTIONAL REGULATORY PROTEIN"/>
    <property type="match status" value="1"/>
</dbReference>
<dbReference type="Pfam" id="PF21993">
    <property type="entry name" value="TetR_C_13_2"/>
    <property type="match status" value="1"/>
</dbReference>
<keyword evidence="7" id="KW-1185">Reference proteome</keyword>
<protein>
    <submittedName>
        <fullName evidence="6">TetR/AcrR family transcriptional regulator</fullName>
    </submittedName>
</protein>
<accession>A0ABN1IT17</accession>
<dbReference type="PROSITE" id="PS50977">
    <property type="entry name" value="HTH_TETR_2"/>
    <property type="match status" value="1"/>
</dbReference>
<sequence>MPKTKTSKAEVLQRVIPILRERGIAKSSMSELAKACDIQKSHFYYYFSNKEQLIKEVLATVHGYFKYNLSKIIGNKDLNISEKLEQVRKLIDKMFKNANSGCIMANTALETAHLNPIYKDEIQHFFADFIYGLQILLKPNYSKEKSLELAEQIVQDLEGGILLMRIYNDHKYINNAVSRMEKIILKTN</sequence>
<dbReference type="PRINTS" id="PR00455">
    <property type="entry name" value="HTHTETR"/>
</dbReference>
<feature type="domain" description="HTH tetR-type" evidence="5">
    <location>
        <begin position="5"/>
        <end position="65"/>
    </location>
</feature>
<dbReference type="InterPro" id="IPR036271">
    <property type="entry name" value="Tet_transcr_reg_TetR-rel_C_sf"/>
</dbReference>
<dbReference type="Gene3D" id="1.10.357.10">
    <property type="entry name" value="Tetracycline Repressor, domain 2"/>
    <property type="match status" value="1"/>
</dbReference>
<evidence type="ECO:0000256" key="3">
    <source>
        <dbReference type="ARBA" id="ARBA00023163"/>
    </source>
</evidence>
<keyword evidence="3" id="KW-0804">Transcription</keyword>
<dbReference type="EMBL" id="BAAAGE010000002">
    <property type="protein sequence ID" value="GAA0720319.1"/>
    <property type="molecule type" value="Genomic_DNA"/>
</dbReference>
<comment type="caution">
    <text evidence="6">The sequence shown here is derived from an EMBL/GenBank/DDBJ whole genome shotgun (WGS) entry which is preliminary data.</text>
</comment>
<dbReference type="Pfam" id="PF00440">
    <property type="entry name" value="TetR_N"/>
    <property type="match status" value="1"/>
</dbReference>
<gene>
    <name evidence="6" type="ORF">GCM10009430_20360</name>
</gene>
<evidence type="ECO:0000256" key="1">
    <source>
        <dbReference type="ARBA" id="ARBA00023015"/>
    </source>
</evidence>